<evidence type="ECO:0000313" key="6">
    <source>
        <dbReference type="EMBL" id="MBU2761540.1"/>
    </source>
</evidence>
<comment type="similarity">
    <text evidence="1">Belongs to the ABC transporter superfamily.</text>
</comment>
<gene>
    <name evidence="6" type="ORF">HAP95_15515</name>
</gene>
<protein>
    <submittedName>
        <fullName evidence="6">ABC transporter ATP-binding protein</fullName>
    </submittedName>
</protein>
<dbReference type="Pfam" id="PF00005">
    <property type="entry name" value="ABC_tran"/>
    <property type="match status" value="1"/>
</dbReference>
<sequence length="262" mass="29286">MMILGSEVNMVSKNIDIDYITFRNVSKQFNSGNNINQILKSSSLKLNEGSFSVVVGPSGTGKTTLLNMIAGFDKPTSGEILIAGNKIIKPSPKHSVVFQSPTLFPWKTILGNIFCALDHKKLPKKTKLSLCDQILDEVGLSNYKKHYPHELSGGMQQRVGIARALIMLPDILLMDEPFSALDHKTREDMQDLVINIWLKHGLTILFVTHSIEEAVKISTDVLILKNGSVEVIKNNVNHPRAHDDNDLMKLKYDIEFKIKHAD</sequence>
<comment type="caution">
    <text evidence="6">The sequence shown here is derived from an EMBL/GenBank/DDBJ whole genome shotgun (WGS) entry which is preliminary data.</text>
</comment>
<feature type="domain" description="ABC transporter" evidence="5">
    <location>
        <begin position="20"/>
        <end position="251"/>
    </location>
</feature>
<dbReference type="PANTHER" id="PTHR42788">
    <property type="entry name" value="TAURINE IMPORT ATP-BINDING PROTEIN-RELATED"/>
    <property type="match status" value="1"/>
</dbReference>
<dbReference type="InterPro" id="IPR003439">
    <property type="entry name" value="ABC_transporter-like_ATP-bd"/>
</dbReference>
<dbReference type="PROSITE" id="PS50893">
    <property type="entry name" value="ABC_TRANSPORTER_2"/>
    <property type="match status" value="1"/>
</dbReference>
<proteinExistence type="inferred from homology"/>
<reference evidence="6 7" key="1">
    <citation type="journal article" date="2021" name="ISME J.">
        <title>Genomic evolution of the class Acidithiobacillia: deep-branching Proteobacteria living in extreme acidic conditions.</title>
        <authorList>
            <person name="Moya-Beltran A."/>
            <person name="Beard S."/>
            <person name="Rojas-Villalobos C."/>
            <person name="Issotta F."/>
            <person name="Gallardo Y."/>
            <person name="Ulloa R."/>
            <person name="Giaveno A."/>
            <person name="Degli Esposti M."/>
            <person name="Johnson D.B."/>
            <person name="Quatrini R."/>
        </authorList>
    </citation>
    <scope>NUCLEOTIDE SEQUENCE [LARGE SCALE GENOMIC DNA]</scope>
    <source>
        <strain evidence="6 7">RW2</strain>
    </source>
</reference>
<dbReference type="GO" id="GO:0005524">
    <property type="term" value="F:ATP binding"/>
    <property type="evidence" value="ECO:0007669"/>
    <property type="project" value="UniProtKB-KW"/>
</dbReference>
<keyword evidence="4 6" id="KW-0067">ATP-binding</keyword>
<evidence type="ECO:0000256" key="2">
    <source>
        <dbReference type="ARBA" id="ARBA00022448"/>
    </source>
</evidence>
<dbReference type="PANTHER" id="PTHR42788:SF13">
    <property type="entry name" value="ALIPHATIC SULFONATES IMPORT ATP-BINDING PROTEIN SSUB"/>
    <property type="match status" value="1"/>
</dbReference>
<dbReference type="InterPro" id="IPR003593">
    <property type="entry name" value="AAA+_ATPase"/>
</dbReference>
<keyword evidence="3" id="KW-0547">Nucleotide-binding</keyword>
<organism evidence="6 7">
    <name type="scientific">Acidithiobacillus sulfurivorans</name>
    <dbReference type="NCBI Taxonomy" id="1958756"/>
    <lineage>
        <taxon>Bacteria</taxon>
        <taxon>Pseudomonadati</taxon>
        <taxon>Pseudomonadota</taxon>
        <taxon>Acidithiobacillia</taxon>
        <taxon>Acidithiobacillales</taxon>
        <taxon>Acidithiobacillaceae</taxon>
        <taxon>Acidithiobacillus</taxon>
    </lineage>
</organism>
<evidence type="ECO:0000259" key="5">
    <source>
        <dbReference type="PROSITE" id="PS50893"/>
    </source>
</evidence>
<dbReference type="InterPro" id="IPR027417">
    <property type="entry name" value="P-loop_NTPase"/>
</dbReference>
<evidence type="ECO:0000256" key="4">
    <source>
        <dbReference type="ARBA" id="ARBA00022840"/>
    </source>
</evidence>
<dbReference type="EMBL" id="JAAOMP010000166">
    <property type="protein sequence ID" value="MBU2761540.1"/>
    <property type="molecule type" value="Genomic_DNA"/>
</dbReference>
<keyword evidence="2" id="KW-0813">Transport</keyword>
<dbReference type="InterPro" id="IPR017871">
    <property type="entry name" value="ABC_transporter-like_CS"/>
</dbReference>
<dbReference type="InterPro" id="IPR050166">
    <property type="entry name" value="ABC_transporter_ATP-bind"/>
</dbReference>
<dbReference type="PROSITE" id="PS00211">
    <property type="entry name" value="ABC_TRANSPORTER_1"/>
    <property type="match status" value="1"/>
</dbReference>
<accession>A0ABS6A2Q9</accession>
<dbReference type="Gene3D" id="3.40.50.300">
    <property type="entry name" value="P-loop containing nucleotide triphosphate hydrolases"/>
    <property type="match status" value="1"/>
</dbReference>
<evidence type="ECO:0000313" key="7">
    <source>
        <dbReference type="Proteomes" id="UP000755654"/>
    </source>
</evidence>
<evidence type="ECO:0000256" key="3">
    <source>
        <dbReference type="ARBA" id="ARBA00022741"/>
    </source>
</evidence>
<name>A0ABS6A2Q9_9PROT</name>
<dbReference type="SMART" id="SM00382">
    <property type="entry name" value="AAA"/>
    <property type="match status" value="1"/>
</dbReference>
<dbReference type="Proteomes" id="UP000755654">
    <property type="component" value="Unassembled WGS sequence"/>
</dbReference>
<dbReference type="RefSeq" id="WP_215885033.1">
    <property type="nucleotide sequence ID" value="NZ_JAAOMP010000166.1"/>
</dbReference>
<dbReference type="SUPFAM" id="SSF52540">
    <property type="entry name" value="P-loop containing nucleoside triphosphate hydrolases"/>
    <property type="match status" value="1"/>
</dbReference>
<evidence type="ECO:0000256" key="1">
    <source>
        <dbReference type="ARBA" id="ARBA00005417"/>
    </source>
</evidence>
<keyword evidence="7" id="KW-1185">Reference proteome</keyword>
<dbReference type="CDD" id="cd03293">
    <property type="entry name" value="ABC_NrtD_SsuB_transporters"/>
    <property type="match status" value="1"/>
</dbReference>